<sequence length="149" mass="15729">MNLPTTSLSPPSRVTSPQLTTPLPPIPSSPTTMRPNPLTPMTAFAAALLAGLAGYYIGKSSGMRHSETITTLKEIAKSSPARDDDFRPPGGSLSSSVVDLGKGGGEEEEQESSDEEEDGEGVKEFEESRENNLKMVLLSVSPLVVAVVE</sequence>
<reference evidence="3 4" key="1">
    <citation type="submission" date="2019-04" db="EMBL/GenBank/DDBJ databases">
        <title>Comparative genomics and transcriptomics to analyze fruiting body development in filamentous ascomycetes.</title>
        <authorList>
            <consortium name="DOE Joint Genome Institute"/>
            <person name="Lutkenhaus R."/>
            <person name="Traeger S."/>
            <person name="Breuer J."/>
            <person name="Kuo A."/>
            <person name="Lipzen A."/>
            <person name="Pangilinan J."/>
            <person name="Dilworth D."/>
            <person name="Sandor L."/>
            <person name="Poggeler S."/>
            <person name="Barry K."/>
            <person name="Grigoriev I.V."/>
            <person name="Nowrousian M."/>
        </authorList>
    </citation>
    <scope>NUCLEOTIDE SEQUENCE [LARGE SCALE GENOMIC DNA]</scope>
    <source>
        <strain evidence="3 4">CBS 389.68</strain>
    </source>
</reference>
<evidence type="ECO:0000313" key="3">
    <source>
        <dbReference type="EMBL" id="TGZ78712.1"/>
    </source>
</evidence>
<dbReference type="InParanoid" id="A0A4S2MNL6"/>
<evidence type="ECO:0000256" key="1">
    <source>
        <dbReference type="SAM" id="MobiDB-lite"/>
    </source>
</evidence>
<feature type="compositionally biased region" description="Acidic residues" evidence="1">
    <location>
        <begin position="106"/>
        <end position="119"/>
    </location>
</feature>
<evidence type="ECO:0000256" key="2">
    <source>
        <dbReference type="SAM" id="Phobius"/>
    </source>
</evidence>
<keyword evidence="2" id="KW-0472">Membrane</keyword>
<keyword evidence="4" id="KW-1185">Reference proteome</keyword>
<feature type="compositionally biased region" description="Polar residues" evidence="1">
    <location>
        <begin position="1"/>
        <end position="14"/>
    </location>
</feature>
<keyword evidence="2" id="KW-1133">Transmembrane helix</keyword>
<feature type="transmembrane region" description="Helical" evidence="2">
    <location>
        <begin position="38"/>
        <end position="57"/>
    </location>
</feature>
<organism evidence="3 4">
    <name type="scientific">Ascodesmis nigricans</name>
    <dbReference type="NCBI Taxonomy" id="341454"/>
    <lineage>
        <taxon>Eukaryota</taxon>
        <taxon>Fungi</taxon>
        <taxon>Dikarya</taxon>
        <taxon>Ascomycota</taxon>
        <taxon>Pezizomycotina</taxon>
        <taxon>Pezizomycetes</taxon>
        <taxon>Pezizales</taxon>
        <taxon>Ascodesmidaceae</taxon>
        <taxon>Ascodesmis</taxon>
    </lineage>
</organism>
<gene>
    <name evidence="3" type="ORF">EX30DRAFT_129754</name>
</gene>
<feature type="compositionally biased region" description="Basic and acidic residues" evidence="1">
    <location>
        <begin position="75"/>
        <end position="87"/>
    </location>
</feature>
<feature type="region of interest" description="Disordered" evidence="1">
    <location>
        <begin position="1"/>
        <end position="37"/>
    </location>
</feature>
<accession>A0A4S2MNL6</accession>
<feature type="region of interest" description="Disordered" evidence="1">
    <location>
        <begin position="75"/>
        <end position="129"/>
    </location>
</feature>
<dbReference type="AlphaFoldDB" id="A0A4S2MNL6"/>
<feature type="compositionally biased region" description="Basic and acidic residues" evidence="1">
    <location>
        <begin position="120"/>
        <end position="129"/>
    </location>
</feature>
<dbReference type="Proteomes" id="UP000298138">
    <property type="component" value="Unassembled WGS sequence"/>
</dbReference>
<feature type="compositionally biased region" description="Low complexity" evidence="1">
    <location>
        <begin position="90"/>
        <end position="100"/>
    </location>
</feature>
<protein>
    <submittedName>
        <fullName evidence="3">Uncharacterized protein</fullName>
    </submittedName>
</protein>
<evidence type="ECO:0000313" key="4">
    <source>
        <dbReference type="Proteomes" id="UP000298138"/>
    </source>
</evidence>
<name>A0A4S2MNL6_9PEZI</name>
<proteinExistence type="predicted"/>
<dbReference type="EMBL" id="ML220138">
    <property type="protein sequence ID" value="TGZ78712.1"/>
    <property type="molecule type" value="Genomic_DNA"/>
</dbReference>
<keyword evidence="2" id="KW-0812">Transmembrane</keyword>